<dbReference type="InterPro" id="IPR002634">
    <property type="entry name" value="BolA"/>
</dbReference>
<dbReference type="AlphaFoldDB" id="A0A9W8YUG7"/>
<dbReference type="SUPFAM" id="SSF82657">
    <property type="entry name" value="BolA-like"/>
    <property type="match status" value="1"/>
</dbReference>
<organism evidence="3 4">
    <name type="scientific">Gnomoniopsis smithogilvyi</name>
    <dbReference type="NCBI Taxonomy" id="1191159"/>
    <lineage>
        <taxon>Eukaryota</taxon>
        <taxon>Fungi</taxon>
        <taxon>Dikarya</taxon>
        <taxon>Ascomycota</taxon>
        <taxon>Pezizomycotina</taxon>
        <taxon>Sordariomycetes</taxon>
        <taxon>Sordariomycetidae</taxon>
        <taxon>Diaporthales</taxon>
        <taxon>Gnomoniaceae</taxon>
        <taxon>Gnomoniopsis</taxon>
    </lineage>
</organism>
<evidence type="ECO:0000256" key="1">
    <source>
        <dbReference type="ARBA" id="ARBA00005578"/>
    </source>
</evidence>
<dbReference type="GO" id="GO:0005759">
    <property type="term" value="C:mitochondrial matrix"/>
    <property type="evidence" value="ECO:0007669"/>
    <property type="project" value="TreeGrafter"/>
</dbReference>
<dbReference type="OrthoDB" id="203381at2759"/>
<sequence>MTKTTNVPRISKQSSTSFPKLTATSTLRKQLVNFIQRSQYALPEVLQPFQGDYTSGDKNTALQKSRVIQIQTPMARGRPSYSSTTATLPTPSHTDLVASAAAESPSPATAKALEKPDFLDEAESVIWDRLVKEFSPVELVVQDISGGCGSMYGIEISSEKFRGANMLKQQRMVNAVLGDLLKDWHGCQLKTRVP</sequence>
<evidence type="ECO:0000313" key="4">
    <source>
        <dbReference type="Proteomes" id="UP001140453"/>
    </source>
</evidence>
<proteinExistence type="inferred from homology"/>
<name>A0A9W8YUG7_9PEZI</name>
<comment type="similarity">
    <text evidence="1 2">Belongs to the BolA/IbaG family.</text>
</comment>
<protein>
    <recommendedName>
        <fullName evidence="5">Bola-like protein</fullName>
    </recommendedName>
</protein>
<dbReference type="Gene3D" id="3.30.300.90">
    <property type="entry name" value="BolA-like"/>
    <property type="match status" value="1"/>
</dbReference>
<evidence type="ECO:0000313" key="3">
    <source>
        <dbReference type="EMBL" id="KAJ4391673.1"/>
    </source>
</evidence>
<dbReference type="InterPro" id="IPR036065">
    <property type="entry name" value="BolA-like_sf"/>
</dbReference>
<dbReference type="InterPro" id="IPR052275">
    <property type="entry name" value="Mt_Fe-S_assembly_factor"/>
</dbReference>
<dbReference type="Proteomes" id="UP001140453">
    <property type="component" value="Unassembled WGS sequence"/>
</dbReference>
<dbReference type="EMBL" id="JAPEVB010000003">
    <property type="protein sequence ID" value="KAJ4391673.1"/>
    <property type="molecule type" value="Genomic_DNA"/>
</dbReference>
<dbReference type="PANTHER" id="PTHR46188">
    <property type="entry name" value="BOLA-LIKE PROTEIN 3"/>
    <property type="match status" value="1"/>
</dbReference>
<comment type="caution">
    <text evidence="3">The sequence shown here is derived from an EMBL/GenBank/DDBJ whole genome shotgun (WGS) entry which is preliminary data.</text>
</comment>
<dbReference type="Pfam" id="PF01722">
    <property type="entry name" value="BolA"/>
    <property type="match status" value="1"/>
</dbReference>
<dbReference type="PANTHER" id="PTHR46188:SF1">
    <property type="entry name" value="BOLA-LIKE PROTEIN 3"/>
    <property type="match status" value="1"/>
</dbReference>
<keyword evidence="4" id="KW-1185">Reference proteome</keyword>
<gene>
    <name evidence="3" type="ORF">N0V93_005292</name>
</gene>
<evidence type="ECO:0008006" key="5">
    <source>
        <dbReference type="Google" id="ProtNLM"/>
    </source>
</evidence>
<evidence type="ECO:0000256" key="2">
    <source>
        <dbReference type="RuleBase" id="RU003860"/>
    </source>
</evidence>
<reference evidence="3" key="1">
    <citation type="submission" date="2022-10" db="EMBL/GenBank/DDBJ databases">
        <title>Tapping the CABI collections for fungal endophytes: first genome assemblies for Collariella, Neodidymelliopsis, Ascochyta clinopodiicola, Didymella pomorum, Didymosphaeria variabile, Neocosmospora piperis and Neocucurbitaria cava.</title>
        <authorList>
            <person name="Hill R."/>
        </authorList>
    </citation>
    <scope>NUCLEOTIDE SEQUENCE</scope>
    <source>
        <strain evidence="3">IMI 355082</strain>
    </source>
</reference>
<accession>A0A9W8YUG7</accession>